<feature type="transmembrane region" description="Helical" evidence="1">
    <location>
        <begin position="21"/>
        <end position="42"/>
    </location>
</feature>
<name>A0A1G1Z4I8_9BACT</name>
<dbReference type="PANTHER" id="PTHR36832">
    <property type="entry name" value="SLR1174 PROTEIN-RELATED"/>
    <property type="match status" value="1"/>
</dbReference>
<organism evidence="2 3">
    <name type="scientific">Candidatus Colwellbacteria bacterium RIFCSPLOWO2_01_FULL_48_10</name>
    <dbReference type="NCBI Taxonomy" id="1797690"/>
    <lineage>
        <taxon>Bacteria</taxon>
        <taxon>Candidatus Colwelliibacteriota</taxon>
    </lineage>
</organism>
<protein>
    <recommendedName>
        <fullName evidence="4">ABC transporter permease</fullName>
    </recommendedName>
</protein>
<feature type="transmembrane region" description="Helical" evidence="1">
    <location>
        <begin position="180"/>
        <end position="201"/>
    </location>
</feature>
<gene>
    <name evidence="2" type="ORF">A3B23_01295</name>
</gene>
<accession>A0A1G1Z4I8</accession>
<comment type="caution">
    <text evidence="2">The sequence shown here is derived from an EMBL/GenBank/DDBJ whole genome shotgun (WGS) entry which is preliminary data.</text>
</comment>
<dbReference type="AlphaFoldDB" id="A0A1G1Z4I8"/>
<feature type="transmembrane region" description="Helical" evidence="1">
    <location>
        <begin position="108"/>
        <end position="133"/>
    </location>
</feature>
<dbReference type="Proteomes" id="UP000178744">
    <property type="component" value="Unassembled WGS sequence"/>
</dbReference>
<dbReference type="EMBL" id="MHIY01000023">
    <property type="protein sequence ID" value="OGY59571.1"/>
    <property type="molecule type" value="Genomic_DNA"/>
</dbReference>
<dbReference type="PANTHER" id="PTHR36832:SF1">
    <property type="entry name" value="SLR1174 PROTEIN"/>
    <property type="match status" value="1"/>
</dbReference>
<feature type="transmembrane region" description="Helical" evidence="1">
    <location>
        <begin position="232"/>
        <end position="254"/>
    </location>
</feature>
<keyword evidence="1" id="KW-0472">Membrane</keyword>
<feature type="transmembrane region" description="Helical" evidence="1">
    <location>
        <begin position="54"/>
        <end position="75"/>
    </location>
</feature>
<evidence type="ECO:0000313" key="2">
    <source>
        <dbReference type="EMBL" id="OGY59571.1"/>
    </source>
</evidence>
<reference evidence="2 3" key="1">
    <citation type="journal article" date="2016" name="Nat. Commun.">
        <title>Thousands of microbial genomes shed light on interconnected biogeochemical processes in an aquifer system.</title>
        <authorList>
            <person name="Anantharaman K."/>
            <person name="Brown C.T."/>
            <person name="Hug L.A."/>
            <person name="Sharon I."/>
            <person name="Castelle C.J."/>
            <person name="Probst A.J."/>
            <person name="Thomas B.C."/>
            <person name="Singh A."/>
            <person name="Wilkins M.J."/>
            <person name="Karaoz U."/>
            <person name="Brodie E.L."/>
            <person name="Williams K.H."/>
            <person name="Hubbard S.S."/>
            <person name="Banfield J.F."/>
        </authorList>
    </citation>
    <scope>NUCLEOTIDE SEQUENCE [LARGE SCALE GENOMIC DNA]</scope>
</reference>
<sequence>MREIRIASKIISTLTRDRMQYPGRLLVDAFAMIARCGILLLLYSRVFQLNGGTIGGITFNVAAWSMFFYFSFSVFRLRDISKAIMQDVRSGNVETLFNKPISYLLYRVWWQIGMGLFSFVAITIVGVVVLVLIVGLPTTMTTTIFILTIIPVFLGATMLSLAIYSIIGLLAFWIEEITPIFWIVDKAVMMLGGSFLPFALFPDFMKKLTVYSPFGASQFMTHAVYDSWAEQWVFMLGAQAVWTIALSLLAWTMFMKARQKVSVNGG</sequence>
<proteinExistence type="predicted"/>
<evidence type="ECO:0000313" key="3">
    <source>
        <dbReference type="Proteomes" id="UP000178744"/>
    </source>
</evidence>
<feature type="transmembrane region" description="Helical" evidence="1">
    <location>
        <begin position="145"/>
        <end position="173"/>
    </location>
</feature>
<dbReference type="InterPro" id="IPR010390">
    <property type="entry name" value="ABC-2_transporter-like"/>
</dbReference>
<keyword evidence="1" id="KW-0812">Transmembrane</keyword>
<evidence type="ECO:0000256" key="1">
    <source>
        <dbReference type="SAM" id="Phobius"/>
    </source>
</evidence>
<dbReference type="STRING" id="1797690.A3B23_01295"/>
<evidence type="ECO:0008006" key="4">
    <source>
        <dbReference type="Google" id="ProtNLM"/>
    </source>
</evidence>
<dbReference type="Pfam" id="PF06182">
    <property type="entry name" value="ABC2_membrane_6"/>
    <property type="match status" value="1"/>
</dbReference>
<keyword evidence="1" id="KW-1133">Transmembrane helix</keyword>